<keyword evidence="1" id="KW-0175">Coiled coil</keyword>
<evidence type="ECO:0000313" key="2">
    <source>
        <dbReference type="EMBL" id="CAI5779332.1"/>
    </source>
</evidence>
<protein>
    <submittedName>
        <fullName evidence="2">Uncharacterized protein</fullName>
    </submittedName>
</protein>
<feature type="coiled-coil region" evidence="1">
    <location>
        <begin position="93"/>
        <end position="174"/>
    </location>
</feature>
<reference evidence="2" key="1">
    <citation type="submission" date="2022-12" db="EMBL/GenBank/DDBJ databases">
        <authorList>
            <person name="Alioto T."/>
            <person name="Alioto T."/>
            <person name="Gomez Garrido J."/>
        </authorList>
    </citation>
    <scope>NUCLEOTIDE SEQUENCE</scope>
</reference>
<dbReference type="EMBL" id="OX395132">
    <property type="protein sequence ID" value="CAI5779332.1"/>
    <property type="molecule type" value="Genomic_DNA"/>
</dbReference>
<evidence type="ECO:0000313" key="3">
    <source>
        <dbReference type="Proteomes" id="UP001178461"/>
    </source>
</evidence>
<dbReference type="Proteomes" id="UP001178461">
    <property type="component" value="Chromosome 7"/>
</dbReference>
<dbReference type="Gene3D" id="1.10.287.1490">
    <property type="match status" value="1"/>
</dbReference>
<gene>
    <name evidence="2" type="ORF">PODLI_1B037420</name>
</gene>
<evidence type="ECO:0000256" key="1">
    <source>
        <dbReference type="SAM" id="Coils"/>
    </source>
</evidence>
<organism evidence="2 3">
    <name type="scientific">Podarcis lilfordi</name>
    <name type="common">Lilford's wall lizard</name>
    <dbReference type="NCBI Taxonomy" id="74358"/>
    <lineage>
        <taxon>Eukaryota</taxon>
        <taxon>Metazoa</taxon>
        <taxon>Chordata</taxon>
        <taxon>Craniata</taxon>
        <taxon>Vertebrata</taxon>
        <taxon>Euteleostomi</taxon>
        <taxon>Lepidosauria</taxon>
        <taxon>Squamata</taxon>
        <taxon>Bifurcata</taxon>
        <taxon>Unidentata</taxon>
        <taxon>Episquamata</taxon>
        <taxon>Laterata</taxon>
        <taxon>Lacertibaenia</taxon>
        <taxon>Lacertidae</taxon>
        <taxon>Podarcis</taxon>
    </lineage>
</organism>
<name>A0AA35PC60_9SAUR</name>
<accession>A0AA35PC60</accession>
<proteinExistence type="predicted"/>
<keyword evidence="3" id="KW-1185">Reference proteome</keyword>
<feature type="coiled-coil region" evidence="1">
    <location>
        <begin position="245"/>
        <end position="307"/>
    </location>
</feature>
<dbReference type="AlphaFoldDB" id="A0AA35PC60"/>
<sequence>MLQKIKELETAINTAQIETVQKENSTKIVEAEIRAIYRRLQILSDANAKEKMALIEDATKLKQLADISTQNVSHKAEELLKIQRNIQLTANSVKEKEHEAHLLESQLQLQIQQHQATEQKLTESRSECLQLQALLHQLEEKLLIGSQSVQQHIAKELSEESEKLRQVLKEKELSADEDKYLRDKMSEDCGHLTRENGLLQAQVLKATRQLGREKQLREDESTSHSRRAFELASGRDREWQLERELTYLKTQLQNERQRVSKVQEQVLHLQQERKSMDQNGQLLQSQLIDLEKRRGKVQLENSKLQREKTHLVEHIAHLHKEIAEKEKEFSFLHSHVNSLSCDLNSLQSQVDTASILQKEKWKKFSNILTANRASMS</sequence>